<keyword evidence="5" id="KW-0418">Kinase</keyword>
<dbReference type="InterPro" id="IPR001387">
    <property type="entry name" value="Cro/C1-type_HTH"/>
</dbReference>
<accession>A0A849I824</accession>
<dbReference type="EC" id="2.7.13.3" evidence="2"/>
<proteinExistence type="predicted"/>
<dbReference type="InterPro" id="IPR010982">
    <property type="entry name" value="Lambda_DNA-bd_dom_sf"/>
</dbReference>
<dbReference type="SMART" id="SM00091">
    <property type="entry name" value="PAS"/>
    <property type="match status" value="1"/>
</dbReference>
<dbReference type="InterPro" id="IPR035965">
    <property type="entry name" value="PAS-like_dom_sf"/>
</dbReference>
<dbReference type="AlphaFoldDB" id="A0A849I824"/>
<organism evidence="7 8">
    <name type="scientific">Enterovirga aerilata</name>
    <dbReference type="NCBI Taxonomy" id="2730920"/>
    <lineage>
        <taxon>Bacteria</taxon>
        <taxon>Pseudomonadati</taxon>
        <taxon>Pseudomonadota</taxon>
        <taxon>Alphaproteobacteria</taxon>
        <taxon>Hyphomicrobiales</taxon>
        <taxon>Methylobacteriaceae</taxon>
        <taxon>Enterovirga</taxon>
    </lineage>
</organism>
<dbReference type="InterPro" id="IPR000014">
    <property type="entry name" value="PAS"/>
</dbReference>
<keyword evidence="8" id="KW-1185">Reference proteome</keyword>
<dbReference type="SUPFAM" id="SSF47413">
    <property type="entry name" value="lambda repressor-like DNA-binding domains"/>
    <property type="match status" value="1"/>
</dbReference>
<dbReference type="GO" id="GO:0004673">
    <property type="term" value="F:protein histidine kinase activity"/>
    <property type="evidence" value="ECO:0007669"/>
    <property type="project" value="UniProtKB-EC"/>
</dbReference>
<dbReference type="InterPro" id="IPR052162">
    <property type="entry name" value="Sensor_kinase/Photoreceptor"/>
</dbReference>
<evidence type="ECO:0000256" key="5">
    <source>
        <dbReference type="ARBA" id="ARBA00022777"/>
    </source>
</evidence>
<reference evidence="7 8" key="1">
    <citation type="submission" date="2020-04" db="EMBL/GenBank/DDBJ databases">
        <title>Enterovirga sp. isolate from soil.</title>
        <authorList>
            <person name="Chea S."/>
            <person name="Kim D.-U."/>
        </authorList>
    </citation>
    <scope>NUCLEOTIDE SEQUENCE [LARGE SCALE GENOMIC DNA]</scope>
    <source>
        <strain evidence="7 8">DB1703</strain>
    </source>
</reference>
<dbReference type="InterPro" id="IPR013655">
    <property type="entry name" value="PAS_fold_3"/>
</dbReference>
<dbReference type="EMBL" id="JABEPP010000004">
    <property type="protein sequence ID" value="NNM73538.1"/>
    <property type="molecule type" value="Genomic_DNA"/>
</dbReference>
<dbReference type="CDD" id="cd00093">
    <property type="entry name" value="HTH_XRE"/>
    <property type="match status" value="1"/>
</dbReference>
<dbReference type="GO" id="GO:0003677">
    <property type="term" value="F:DNA binding"/>
    <property type="evidence" value="ECO:0007669"/>
    <property type="project" value="InterPro"/>
</dbReference>
<dbReference type="PANTHER" id="PTHR43304:SF1">
    <property type="entry name" value="PAC DOMAIN-CONTAINING PROTEIN"/>
    <property type="match status" value="1"/>
</dbReference>
<dbReference type="SUPFAM" id="SSF55785">
    <property type="entry name" value="PYP-like sensor domain (PAS domain)"/>
    <property type="match status" value="2"/>
</dbReference>
<evidence type="ECO:0000256" key="3">
    <source>
        <dbReference type="ARBA" id="ARBA00022553"/>
    </source>
</evidence>
<comment type="catalytic activity">
    <reaction evidence="1">
        <text>ATP + protein L-histidine = ADP + protein N-phospho-L-histidine.</text>
        <dbReference type="EC" id="2.7.13.3"/>
    </reaction>
</comment>
<evidence type="ECO:0000259" key="6">
    <source>
        <dbReference type="PROSITE" id="PS50943"/>
    </source>
</evidence>
<dbReference type="Pfam" id="PF08447">
    <property type="entry name" value="PAS_3"/>
    <property type="match status" value="1"/>
</dbReference>
<gene>
    <name evidence="7" type="ORF">HJG44_14210</name>
</gene>
<dbReference type="PROSITE" id="PS50943">
    <property type="entry name" value="HTH_CROC1"/>
    <property type="match status" value="1"/>
</dbReference>
<sequence>MGLNKAGFEPSLSLFMSFVHPDDLAVRQLLVAGESPLPARDGTFRIVRRDGTIRLVSLVRLENSADHQPGLVCIFDHNRRLEEMPSATAHDHLNWSDSSGGSGFLMLLDRNDLALPSISRGILGAGSSERIGIETIIRHVHEEDRELARSVLEGSTLARLPVRVRFHRLDGGHERNLEIGPFKPIVPHCPRLGIWGALRDVTVEVQRDEELRRCRSQLRAVLENVPDGIALIESNGRICEINQAAQAILDLEVGDRLLERHPGLNRDPLFLGIEKVLAGGGRIEEERFVPGLSMWLTYSVSPVGACALLVVQRRDDVYRLKAAVDDMSSRCNTAFDLGHVGLWEFDVMSRRLWLAQSAREFLGVTSLTVDDFMARVHEEDVARVNLARETAVSRRGPIEVDFRYTTADGRVRRLRWRGGFVPGLHDGVLRMAGVVLDLDDFGAGSAGDDRPTVSDDGVVGAQIRAARGALRWSVRELASRSDVSVATINRFEAERPAFDTRASSVEALVSTLKARGIGFHRGPTGKPAIEIDPTGRGSERR</sequence>
<evidence type="ECO:0000313" key="7">
    <source>
        <dbReference type="EMBL" id="NNM73538.1"/>
    </source>
</evidence>
<protein>
    <recommendedName>
        <fullName evidence="2">histidine kinase</fullName>
        <ecNumber evidence="2">2.7.13.3</ecNumber>
    </recommendedName>
</protein>
<keyword evidence="3" id="KW-0597">Phosphoprotein</keyword>
<dbReference type="PANTHER" id="PTHR43304">
    <property type="entry name" value="PHYTOCHROME-LIKE PROTEIN CPH1"/>
    <property type="match status" value="1"/>
</dbReference>
<feature type="domain" description="HTH cro/C1-type" evidence="6">
    <location>
        <begin position="463"/>
        <end position="495"/>
    </location>
</feature>
<comment type="caution">
    <text evidence="7">The sequence shown here is derived from an EMBL/GenBank/DDBJ whole genome shotgun (WGS) entry which is preliminary data.</text>
</comment>
<evidence type="ECO:0000313" key="8">
    <source>
        <dbReference type="Proteomes" id="UP000564885"/>
    </source>
</evidence>
<keyword evidence="4" id="KW-0808">Transferase</keyword>
<dbReference type="Proteomes" id="UP000564885">
    <property type="component" value="Unassembled WGS sequence"/>
</dbReference>
<name>A0A849I824_9HYPH</name>
<evidence type="ECO:0000256" key="2">
    <source>
        <dbReference type="ARBA" id="ARBA00012438"/>
    </source>
</evidence>
<dbReference type="Gene3D" id="3.30.450.20">
    <property type="entry name" value="PAS domain"/>
    <property type="match status" value="2"/>
</dbReference>
<dbReference type="Gene3D" id="1.10.260.40">
    <property type="entry name" value="lambda repressor-like DNA-binding domains"/>
    <property type="match status" value="1"/>
</dbReference>
<evidence type="ECO:0000256" key="4">
    <source>
        <dbReference type="ARBA" id="ARBA00022679"/>
    </source>
</evidence>
<evidence type="ECO:0000256" key="1">
    <source>
        <dbReference type="ARBA" id="ARBA00000085"/>
    </source>
</evidence>
<dbReference type="CDD" id="cd00130">
    <property type="entry name" value="PAS"/>
    <property type="match status" value="1"/>
</dbReference>
<dbReference type="Pfam" id="PF13188">
    <property type="entry name" value="PAS_8"/>
    <property type="match status" value="1"/>
</dbReference>